<organism evidence="2 3">
    <name type="scientific">Ectocarpus siliculosus</name>
    <name type="common">Brown alga</name>
    <name type="synonym">Conferva siliculosa</name>
    <dbReference type="NCBI Taxonomy" id="2880"/>
    <lineage>
        <taxon>Eukaryota</taxon>
        <taxon>Sar</taxon>
        <taxon>Stramenopiles</taxon>
        <taxon>Ochrophyta</taxon>
        <taxon>PX clade</taxon>
        <taxon>Phaeophyceae</taxon>
        <taxon>Ectocarpales</taxon>
        <taxon>Ectocarpaceae</taxon>
        <taxon>Ectocarpus</taxon>
    </lineage>
</organism>
<reference evidence="2 3" key="1">
    <citation type="journal article" date="2010" name="Nature">
        <title>The Ectocarpus genome and the independent evolution of multicellularity in brown algae.</title>
        <authorList>
            <person name="Cock J.M."/>
            <person name="Sterck L."/>
            <person name="Rouze P."/>
            <person name="Scornet D."/>
            <person name="Allen A.E."/>
            <person name="Amoutzias G."/>
            <person name="Anthouard V."/>
            <person name="Artiguenave F."/>
            <person name="Aury J.M."/>
            <person name="Badger J.H."/>
            <person name="Beszteri B."/>
            <person name="Billiau K."/>
            <person name="Bonnet E."/>
            <person name="Bothwell J.H."/>
            <person name="Bowler C."/>
            <person name="Boyen C."/>
            <person name="Brownlee C."/>
            <person name="Carrano C.J."/>
            <person name="Charrier B."/>
            <person name="Cho G.Y."/>
            <person name="Coelho S.M."/>
            <person name="Collen J."/>
            <person name="Corre E."/>
            <person name="Da Silva C."/>
            <person name="Delage L."/>
            <person name="Delaroque N."/>
            <person name="Dittami S.M."/>
            <person name="Doulbeau S."/>
            <person name="Elias M."/>
            <person name="Farnham G."/>
            <person name="Gachon C.M."/>
            <person name="Gschloessl B."/>
            <person name="Heesch S."/>
            <person name="Jabbari K."/>
            <person name="Jubin C."/>
            <person name="Kawai H."/>
            <person name="Kimura K."/>
            <person name="Kloareg B."/>
            <person name="Kupper F.C."/>
            <person name="Lang D."/>
            <person name="Le Bail A."/>
            <person name="Leblanc C."/>
            <person name="Lerouge P."/>
            <person name="Lohr M."/>
            <person name="Lopez P.J."/>
            <person name="Martens C."/>
            <person name="Maumus F."/>
            <person name="Michel G."/>
            <person name="Miranda-Saavedra D."/>
            <person name="Morales J."/>
            <person name="Moreau H."/>
            <person name="Motomura T."/>
            <person name="Nagasato C."/>
            <person name="Napoli C.A."/>
            <person name="Nelson D.R."/>
            <person name="Nyvall-Collen P."/>
            <person name="Peters A.F."/>
            <person name="Pommier C."/>
            <person name="Potin P."/>
            <person name="Poulain J."/>
            <person name="Quesneville H."/>
            <person name="Read B."/>
            <person name="Rensing S.A."/>
            <person name="Ritter A."/>
            <person name="Rousvoal S."/>
            <person name="Samanta M."/>
            <person name="Samson G."/>
            <person name="Schroeder D.C."/>
            <person name="Segurens B."/>
            <person name="Strittmatter M."/>
            <person name="Tonon T."/>
            <person name="Tregear J.W."/>
            <person name="Valentin K."/>
            <person name="von Dassow P."/>
            <person name="Yamagishi T."/>
            <person name="Van de Peer Y."/>
            <person name="Wincker P."/>
        </authorList>
    </citation>
    <scope>NUCLEOTIDE SEQUENCE [LARGE SCALE GENOMIC DNA]</scope>
    <source>
        <strain evidence="3">Ec32 / CCAP1310/4</strain>
    </source>
</reference>
<name>D8LM90_ECTSI</name>
<dbReference type="OrthoDB" id="39247at2759"/>
<evidence type="ECO:0000313" key="3">
    <source>
        <dbReference type="Proteomes" id="UP000002630"/>
    </source>
</evidence>
<gene>
    <name evidence="2" type="ORF">Esi_0004_0029</name>
</gene>
<dbReference type="AlphaFoldDB" id="D8LM90"/>
<feature type="region of interest" description="Disordered" evidence="1">
    <location>
        <begin position="1"/>
        <end position="20"/>
    </location>
</feature>
<evidence type="ECO:0000313" key="2">
    <source>
        <dbReference type="EMBL" id="CBN77500.1"/>
    </source>
</evidence>
<dbReference type="InParanoid" id="D8LM90"/>
<keyword evidence="3" id="KW-1185">Reference proteome</keyword>
<dbReference type="eggNOG" id="ENOG502SP2G">
    <property type="taxonomic scope" value="Eukaryota"/>
</dbReference>
<dbReference type="EMBL" id="FN648596">
    <property type="protein sequence ID" value="CBN77500.1"/>
    <property type="molecule type" value="Genomic_DNA"/>
</dbReference>
<feature type="region of interest" description="Disordered" evidence="1">
    <location>
        <begin position="262"/>
        <end position="296"/>
    </location>
</feature>
<accession>D8LM90</accession>
<evidence type="ECO:0000256" key="1">
    <source>
        <dbReference type="SAM" id="MobiDB-lite"/>
    </source>
</evidence>
<dbReference type="EMBL" id="FN649728">
    <property type="protein sequence ID" value="CBN77500.1"/>
    <property type="molecule type" value="Genomic_DNA"/>
</dbReference>
<proteinExistence type="predicted"/>
<dbReference type="OMA" id="CHEHANQ"/>
<sequence>MGLPSNNNTGHGHDVSPCGGQRGLADYHAGREDESKALFVGNALVKGYKAFLDVKQKGWREYVEEPGPPLVNPVVVPSGCAEHANIYAIYAVDSRQVLNALLMEPRFLSMTPDTGLVDLTAEETGRFVRTLVSVVVVEVVVVVRRFSWTTHEPKSRHSDACCCRFQSCFVPPPRHQASVEGKSDLESAAFLLVTGVWAPGGLIESPVLYTKEDGTKVTDYPRSLALWAGTTDGARLDDDDAERQQYWASFRQAIRQAEHRLGQQQEQRDAFVQATEQEEEAQRADDGFGDVTTAARPVSECRSQARYGSGPDMVRMGKEYTAGELLQIVPQVFGVRPAAGSQEL</sequence>
<feature type="compositionally biased region" description="Polar residues" evidence="1">
    <location>
        <begin position="1"/>
        <end position="10"/>
    </location>
</feature>
<dbReference type="Proteomes" id="UP000002630">
    <property type="component" value="Linkage Group LG03"/>
</dbReference>
<protein>
    <submittedName>
        <fullName evidence="2">Uncharacterized protein</fullName>
    </submittedName>
</protein>